<dbReference type="InterPro" id="IPR030678">
    <property type="entry name" value="Peptide/Ni-bd"/>
</dbReference>
<dbReference type="PANTHER" id="PTHR30290">
    <property type="entry name" value="PERIPLASMIC BINDING COMPONENT OF ABC TRANSPORTER"/>
    <property type="match status" value="1"/>
</dbReference>
<evidence type="ECO:0000256" key="3">
    <source>
        <dbReference type="ARBA" id="ARBA00022448"/>
    </source>
</evidence>
<evidence type="ECO:0000256" key="2">
    <source>
        <dbReference type="ARBA" id="ARBA00005695"/>
    </source>
</evidence>
<evidence type="ECO:0000256" key="5">
    <source>
        <dbReference type="SAM" id="SignalP"/>
    </source>
</evidence>
<name>A0A7G9B527_9FIRM</name>
<dbReference type="Gene3D" id="3.10.105.10">
    <property type="entry name" value="Dipeptide-binding Protein, Domain 3"/>
    <property type="match status" value="1"/>
</dbReference>
<organism evidence="7 8">
    <name type="scientific">Oscillibacter hominis</name>
    <dbReference type="NCBI Taxonomy" id="2763056"/>
    <lineage>
        <taxon>Bacteria</taxon>
        <taxon>Bacillati</taxon>
        <taxon>Bacillota</taxon>
        <taxon>Clostridia</taxon>
        <taxon>Eubacteriales</taxon>
        <taxon>Oscillospiraceae</taxon>
        <taxon>Oscillibacter</taxon>
    </lineage>
</organism>
<protein>
    <submittedName>
        <fullName evidence="7">Peptide ABC transporter substrate-binding protein</fullName>
    </submittedName>
</protein>
<dbReference type="GO" id="GO:0043190">
    <property type="term" value="C:ATP-binding cassette (ABC) transporter complex"/>
    <property type="evidence" value="ECO:0007669"/>
    <property type="project" value="InterPro"/>
</dbReference>
<dbReference type="CDD" id="cd08504">
    <property type="entry name" value="PBP2_OppA"/>
    <property type="match status" value="1"/>
</dbReference>
<evidence type="ECO:0000256" key="4">
    <source>
        <dbReference type="ARBA" id="ARBA00022729"/>
    </source>
</evidence>
<dbReference type="KEGG" id="ohi:H8790_00975"/>
<dbReference type="PIRSF" id="PIRSF002741">
    <property type="entry name" value="MppA"/>
    <property type="match status" value="1"/>
</dbReference>
<accession>A0A7G9B527</accession>
<dbReference type="RefSeq" id="WP_187333244.1">
    <property type="nucleotide sequence ID" value="NZ_CP060490.1"/>
</dbReference>
<dbReference type="SUPFAM" id="SSF53850">
    <property type="entry name" value="Periplasmic binding protein-like II"/>
    <property type="match status" value="1"/>
</dbReference>
<keyword evidence="4 5" id="KW-0732">Signal</keyword>
<dbReference type="GO" id="GO:1904680">
    <property type="term" value="F:peptide transmembrane transporter activity"/>
    <property type="evidence" value="ECO:0007669"/>
    <property type="project" value="TreeGrafter"/>
</dbReference>
<gene>
    <name evidence="7" type="ORF">H8790_00975</name>
</gene>
<dbReference type="PANTHER" id="PTHR30290:SF10">
    <property type="entry name" value="PERIPLASMIC OLIGOPEPTIDE-BINDING PROTEIN-RELATED"/>
    <property type="match status" value="1"/>
</dbReference>
<dbReference type="Gene3D" id="3.90.76.10">
    <property type="entry name" value="Dipeptide-binding Protein, Domain 1"/>
    <property type="match status" value="1"/>
</dbReference>
<dbReference type="GO" id="GO:0042597">
    <property type="term" value="C:periplasmic space"/>
    <property type="evidence" value="ECO:0007669"/>
    <property type="project" value="UniProtKB-ARBA"/>
</dbReference>
<keyword evidence="3" id="KW-0813">Transport</keyword>
<proteinExistence type="inferred from homology"/>
<dbReference type="GO" id="GO:0030313">
    <property type="term" value="C:cell envelope"/>
    <property type="evidence" value="ECO:0007669"/>
    <property type="project" value="UniProtKB-SubCell"/>
</dbReference>
<comment type="subcellular location">
    <subcellularLocation>
        <location evidence="1">Cell envelope</location>
    </subcellularLocation>
</comment>
<comment type="similarity">
    <text evidence="2">Belongs to the bacterial solute-binding protein 5 family.</text>
</comment>
<evidence type="ECO:0000313" key="8">
    <source>
        <dbReference type="Proteomes" id="UP000515960"/>
    </source>
</evidence>
<sequence length="538" mass="57907">MKRRVVLCALMSLLLLSGCGAGQGSAFSLNASIVGQVDTLDPAMAVGQANETVVLHLYENLMRTVLTPSEETELTGGAAKSYDEETNHDGTVTYTFHLHPDAKWSDGTHVTAQDFVYAWQRLVDPAQGSPNHSLLEMVQGYQEVRAGADVSELGVEAKDEDTLSVTLGYKCPYFITEVCTAAATMPVRQALVRDGWGQDWERSVTNGAYQVAALREGEYLEIKANAQYHENGSGGPESIRFYLADTVEDAYALFLDNAVDFVAPIPNQRLAERLENKLYVQPQGLSTYTVLMNNGNEAFSDPQVRRAFSLAIDRSALAGLAGPGAAAARGLVPGGVMETKEESFRSCGGDLLGTDRAYGDNCKAARESLAQAGYADGASFPAVEYLYVDEEGAAEAAQALVQMWKEQLGVQVSTRAVSGQEMEKALADGTYALAAVEITSPVADAMGFLERWESGNEHNFAGYSNSAFDTLMTVVRSATDESARVACLHDAETLLLEDAALAPLYSVGSDGESQYGFSGFYQDSMDHWHLGSVMLTLT</sequence>
<dbReference type="Proteomes" id="UP000515960">
    <property type="component" value="Chromosome"/>
</dbReference>
<evidence type="ECO:0000259" key="6">
    <source>
        <dbReference type="Pfam" id="PF00496"/>
    </source>
</evidence>
<evidence type="ECO:0000256" key="1">
    <source>
        <dbReference type="ARBA" id="ARBA00004196"/>
    </source>
</evidence>
<dbReference type="PROSITE" id="PS51257">
    <property type="entry name" value="PROKAR_LIPOPROTEIN"/>
    <property type="match status" value="1"/>
</dbReference>
<feature type="signal peptide" evidence="5">
    <location>
        <begin position="1"/>
        <end position="21"/>
    </location>
</feature>
<reference evidence="7 8" key="1">
    <citation type="submission" date="2020-08" db="EMBL/GenBank/DDBJ databases">
        <authorList>
            <person name="Liu C."/>
            <person name="Sun Q."/>
        </authorList>
    </citation>
    <scope>NUCLEOTIDE SEQUENCE [LARGE SCALE GENOMIC DNA]</scope>
    <source>
        <strain evidence="7 8">NSJ-62</strain>
    </source>
</reference>
<feature type="domain" description="Solute-binding protein family 5" evidence="6">
    <location>
        <begin position="75"/>
        <end position="457"/>
    </location>
</feature>
<dbReference type="InterPro" id="IPR039424">
    <property type="entry name" value="SBP_5"/>
</dbReference>
<dbReference type="InterPro" id="IPR000914">
    <property type="entry name" value="SBP_5_dom"/>
</dbReference>
<dbReference type="EMBL" id="CP060490">
    <property type="protein sequence ID" value="QNL44658.1"/>
    <property type="molecule type" value="Genomic_DNA"/>
</dbReference>
<keyword evidence="8" id="KW-1185">Reference proteome</keyword>
<dbReference type="AlphaFoldDB" id="A0A7G9B527"/>
<feature type="chain" id="PRO_5039539566" evidence="5">
    <location>
        <begin position="22"/>
        <end position="538"/>
    </location>
</feature>
<dbReference type="Gene3D" id="3.40.190.10">
    <property type="entry name" value="Periplasmic binding protein-like II"/>
    <property type="match status" value="1"/>
</dbReference>
<dbReference type="Pfam" id="PF00496">
    <property type="entry name" value="SBP_bac_5"/>
    <property type="match status" value="1"/>
</dbReference>
<evidence type="ECO:0000313" key="7">
    <source>
        <dbReference type="EMBL" id="QNL44658.1"/>
    </source>
</evidence>
<dbReference type="GO" id="GO:0015833">
    <property type="term" value="P:peptide transport"/>
    <property type="evidence" value="ECO:0007669"/>
    <property type="project" value="TreeGrafter"/>
</dbReference>